<dbReference type="GO" id="GO:0015031">
    <property type="term" value="P:protein transport"/>
    <property type="evidence" value="ECO:0007669"/>
    <property type="project" value="UniProtKB-KW"/>
</dbReference>
<dbReference type="GO" id="GO:0000815">
    <property type="term" value="C:ESCRT III complex"/>
    <property type="evidence" value="ECO:0007669"/>
    <property type="project" value="TreeGrafter"/>
</dbReference>
<evidence type="ECO:0000256" key="3">
    <source>
        <dbReference type="ARBA" id="ARBA00022448"/>
    </source>
</evidence>
<dbReference type="HOGENOM" id="CLU_086201_0_1_1"/>
<feature type="region of interest" description="Disordered" evidence="7">
    <location>
        <begin position="169"/>
        <end position="209"/>
    </location>
</feature>
<organism evidence="8 9">
    <name type="scientific">Botryobasidium botryosum (strain FD-172 SS1)</name>
    <dbReference type="NCBI Taxonomy" id="930990"/>
    <lineage>
        <taxon>Eukaryota</taxon>
        <taxon>Fungi</taxon>
        <taxon>Dikarya</taxon>
        <taxon>Basidiomycota</taxon>
        <taxon>Agaricomycotina</taxon>
        <taxon>Agaricomycetes</taxon>
        <taxon>Cantharellales</taxon>
        <taxon>Botryobasidiaceae</taxon>
        <taxon>Botryobasidium</taxon>
    </lineage>
</organism>
<evidence type="ECO:0000256" key="1">
    <source>
        <dbReference type="ARBA" id="ARBA00004608"/>
    </source>
</evidence>
<sequence>MGNGQSGPKITAQDRAILDLKLQRDKIRQYQKKITIVLDREHAIAKESLASGNKARALTALRRRKYQEGLLSKTDGQLEALENLVSTIEFSLVEKDVLFGLKQGNSVLKELHSEMSLESVEKLMGETADAIAYQREIDEALMSKMTHEEEESVQQELLQLQTEALGLPSVPQTATEPDTIALPSAPSTEPVSEVPQAVSQTETRIALEA</sequence>
<dbReference type="PANTHER" id="PTHR22761">
    <property type="entry name" value="CHARGED MULTIVESICULAR BODY PROTEIN"/>
    <property type="match status" value="1"/>
</dbReference>
<proteinExistence type="inferred from homology"/>
<dbReference type="STRING" id="930990.A0A067MMI8"/>
<keyword evidence="5" id="KW-0653">Protein transport</keyword>
<dbReference type="GO" id="GO:0005771">
    <property type="term" value="C:multivesicular body"/>
    <property type="evidence" value="ECO:0007669"/>
    <property type="project" value="TreeGrafter"/>
</dbReference>
<protein>
    <submittedName>
        <fullName evidence="8">Uncharacterized protein</fullName>
    </submittedName>
</protein>
<dbReference type="AlphaFoldDB" id="A0A067MMI8"/>
<reference evidence="9" key="1">
    <citation type="journal article" date="2014" name="Proc. Natl. Acad. Sci. U.S.A.">
        <title>Extensive sampling of basidiomycete genomes demonstrates inadequacy of the white-rot/brown-rot paradigm for wood decay fungi.</title>
        <authorList>
            <person name="Riley R."/>
            <person name="Salamov A.A."/>
            <person name="Brown D.W."/>
            <person name="Nagy L.G."/>
            <person name="Floudas D."/>
            <person name="Held B.W."/>
            <person name="Levasseur A."/>
            <person name="Lombard V."/>
            <person name="Morin E."/>
            <person name="Otillar R."/>
            <person name="Lindquist E.A."/>
            <person name="Sun H."/>
            <person name="LaButti K.M."/>
            <person name="Schmutz J."/>
            <person name="Jabbour D."/>
            <person name="Luo H."/>
            <person name="Baker S.E."/>
            <person name="Pisabarro A.G."/>
            <person name="Walton J.D."/>
            <person name="Blanchette R.A."/>
            <person name="Henrissat B."/>
            <person name="Martin F."/>
            <person name="Cullen D."/>
            <person name="Hibbett D.S."/>
            <person name="Grigoriev I.V."/>
        </authorList>
    </citation>
    <scope>NUCLEOTIDE SEQUENCE [LARGE SCALE GENOMIC DNA]</scope>
    <source>
        <strain evidence="9">FD-172 SS1</strain>
    </source>
</reference>
<dbReference type="Gene3D" id="1.10.287.1060">
    <property type="entry name" value="ESAT-6-like"/>
    <property type="match status" value="1"/>
</dbReference>
<dbReference type="EMBL" id="KL198026">
    <property type="protein sequence ID" value="KDQ16759.1"/>
    <property type="molecule type" value="Genomic_DNA"/>
</dbReference>
<dbReference type="Pfam" id="PF03357">
    <property type="entry name" value="Snf7"/>
    <property type="match status" value="1"/>
</dbReference>
<evidence type="ECO:0000313" key="9">
    <source>
        <dbReference type="Proteomes" id="UP000027195"/>
    </source>
</evidence>
<dbReference type="InterPro" id="IPR005024">
    <property type="entry name" value="Snf7_fam"/>
</dbReference>
<dbReference type="FunCoup" id="A0A067MMI8">
    <property type="interactions" value="330"/>
</dbReference>
<evidence type="ECO:0000256" key="6">
    <source>
        <dbReference type="ARBA" id="ARBA00023136"/>
    </source>
</evidence>
<evidence type="ECO:0000256" key="2">
    <source>
        <dbReference type="ARBA" id="ARBA00006190"/>
    </source>
</evidence>
<dbReference type="PANTHER" id="PTHR22761:SF5">
    <property type="entry name" value="CHARGED MULTIVESICULAR BODY PROTEIN 6"/>
    <property type="match status" value="1"/>
</dbReference>
<keyword evidence="4" id="KW-0967">Endosome</keyword>
<evidence type="ECO:0000256" key="7">
    <source>
        <dbReference type="SAM" id="MobiDB-lite"/>
    </source>
</evidence>
<evidence type="ECO:0000313" key="8">
    <source>
        <dbReference type="EMBL" id="KDQ16759.1"/>
    </source>
</evidence>
<dbReference type="InParanoid" id="A0A067MMI8"/>
<keyword evidence="9" id="KW-1185">Reference proteome</keyword>
<name>A0A067MMI8_BOTB1</name>
<dbReference type="GO" id="GO:0032511">
    <property type="term" value="P:late endosome to vacuole transport via multivesicular body sorting pathway"/>
    <property type="evidence" value="ECO:0007669"/>
    <property type="project" value="TreeGrafter"/>
</dbReference>
<gene>
    <name evidence="8" type="ORF">BOTBODRAFT_53844</name>
</gene>
<accession>A0A067MMI8</accession>
<evidence type="ECO:0000256" key="5">
    <source>
        <dbReference type="ARBA" id="ARBA00022927"/>
    </source>
</evidence>
<comment type="subcellular location">
    <subcellularLocation>
        <location evidence="1">Endosome membrane</location>
    </subcellularLocation>
</comment>
<keyword evidence="3" id="KW-0813">Transport</keyword>
<dbReference type="Proteomes" id="UP000027195">
    <property type="component" value="Unassembled WGS sequence"/>
</dbReference>
<evidence type="ECO:0000256" key="4">
    <source>
        <dbReference type="ARBA" id="ARBA00022753"/>
    </source>
</evidence>
<keyword evidence="6" id="KW-0472">Membrane</keyword>
<dbReference type="GO" id="GO:0006900">
    <property type="term" value="P:vesicle budding from membrane"/>
    <property type="evidence" value="ECO:0007669"/>
    <property type="project" value="TreeGrafter"/>
</dbReference>
<dbReference type="OrthoDB" id="441172at2759"/>
<comment type="similarity">
    <text evidence="2">Belongs to the SNF7 family.</text>
</comment>